<comment type="caution">
    <text evidence="1">The sequence shown here is derived from an EMBL/GenBank/DDBJ whole genome shotgun (WGS) entry which is preliminary data.</text>
</comment>
<accession>A0A830H929</accession>
<dbReference type="Proteomes" id="UP000660262">
    <property type="component" value="Unassembled WGS sequence"/>
</dbReference>
<proteinExistence type="predicted"/>
<evidence type="ECO:0000313" key="2">
    <source>
        <dbReference type="Proteomes" id="UP000660262"/>
    </source>
</evidence>
<reference evidence="1" key="1">
    <citation type="submission" date="2020-10" db="EMBL/GenBank/DDBJ databases">
        <title>Unveiling of a novel bifunctional photoreceptor, Dualchrome1, isolated from a cosmopolitan green alga.</title>
        <authorList>
            <person name="Suzuki S."/>
            <person name="Kawachi M."/>
        </authorList>
    </citation>
    <scope>NUCLEOTIDE SEQUENCE</scope>
    <source>
        <strain evidence="1">NIES 2893</strain>
    </source>
</reference>
<protein>
    <submittedName>
        <fullName evidence="1">Uncharacterized protein</fullName>
    </submittedName>
</protein>
<dbReference type="EMBL" id="BNJQ01000004">
    <property type="protein sequence ID" value="GHP03112.1"/>
    <property type="molecule type" value="Genomic_DNA"/>
</dbReference>
<gene>
    <name evidence="1" type="ORF">PPROV_000186700</name>
</gene>
<evidence type="ECO:0000313" key="1">
    <source>
        <dbReference type="EMBL" id="GHP03112.1"/>
    </source>
</evidence>
<keyword evidence="2" id="KW-1185">Reference proteome</keyword>
<sequence>MRTGHAAVSSCRTYASSRGTSSGDFVVLAAGQKARREFRSFEEARAYVHTLGLKSKEEWQAWSASGERPYDIPSTPNRTYKSSGWLSYPDFLGYKIGKVAGEYRSFEDARAYVRSLGLKSVKEWNAWSASGKRPHDIPSAPKQTYKSVGWTSYGDFLGYQIGNVAGEYRSFEDARTYVHTLGLKSVKEWTAWSASGARPHDIPSTPYTHYASSGWLSYPDFLGYQIGKVTGEFRTFEDARTYVHTLGLMSKKEWLAWSASGARPHDIPSNPDQKYASSGWLSYGDFLGYAVGEEARVIQRTNFRSFEDARAYVHTLGLKSVKEWQAWRKSDARPHDIPSAPDQKYASSGWTSYPDFLGYKIGKVAGEYRSFEEARAYVHKLGLKSQEEWQAWSASGERPHDFPGNPQTYYASSGWLSYGDFLGYQIGNVAGEFRSFEDARAYVQTLDLMSKEDWRAWSASGARPYDIPSDPNQKYASSGWMSYGDFLGYDIGKKARS</sequence>
<organism evidence="1 2">
    <name type="scientific">Pycnococcus provasolii</name>
    <dbReference type="NCBI Taxonomy" id="41880"/>
    <lineage>
        <taxon>Eukaryota</taxon>
        <taxon>Viridiplantae</taxon>
        <taxon>Chlorophyta</taxon>
        <taxon>Pseudoscourfieldiophyceae</taxon>
        <taxon>Pseudoscourfieldiales</taxon>
        <taxon>Pycnococcaceae</taxon>
        <taxon>Pycnococcus</taxon>
    </lineage>
</organism>
<dbReference type="AlphaFoldDB" id="A0A830H929"/>
<name>A0A830H929_9CHLO</name>